<reference evidence="3" key="1">
    <citation type="submission" date="2016-10" db="EMBL/GenBank/DDBJ databases">
        <authorList>
            <person name="Varghese N."/>
            <person name="Submissions S."/>
        </authorList>
    </citation>
    <scope>NUCLEOTIDE SEQUENCE [LARGE SCALE GENOMIC DNA]</scope>
    <source>
        <strain evidence="3">DSM 22361</strain>
    </source>
</reference>
<dbReference type="RefSeq" id="WP_200818799.1">
    <property type="nucleotide sequence ID" value="NZ_CP049246.1"/>
</dbReference>
<feature type="compositionally biased region" description="Basic and acidic residues" evidence="1">
    <location>
        <begin position="34"/>
        <end position="52"/>
    </location>
</feature>
<name>A0A1H5ZNI1_9SPHI</name>
<protein>
    <submittedName>
        <fullName evidence="2">Uncharacterized protein</fullName>
    </submittedName>
</protein>
<evidence type="ECO:0000313" key="3">
    <source>
        <dbReference type="Proteomes" id="UP000236731"/>
    </source>
</evidence>
<accession>A0A1H5ZNI1</accession>
<evidence type="ECO:0000313" key="2">
    <source>
        <dbReference type="EMBL" id="SEG38068.1"/>
    </source>
</evidence>
<dbReference type="AlphaFoldDB" id="A0A1H5ZNI1"/>
<dbReference type="Proteomes" id="UP000236731">
    <property type="component" value="Unassembled WGS sequence"/>
</dbReference>
<proteinExistence type="predicted"/>
<keyword evidence="3" id="KW-1185">Reference proteome</keyword>
<feature type="region of interest" description="Disordered" evidence="1">
    <location>
        <begin position="25"/>
        <end position="52"/>
    </location>
</feature>
<dbReference type="EMBL" id="FNUT01000007">
    <property type="protein sequence ID" value="SEG38068.1"/>
    <property type="molecule type" value="Genomic_DNA"/>
</dbReference>
<sequence length="52" mass="6226">MIYKTPQLKREDIFLENGIAADSAVYDPSTSTDVQHEWETETDDNRDYEWDW</sequence>
<organism evidence="2 3">
    <name type="scientific">Sphingobacterium lactis</name>
    <dbReference type="NCBI Taxonomy" id="797291"/>
    <lineage>
        <taxon>Bacteria</taxon>
        <taxon>Pseudomonadati</taxon>
        <taxon>Bacteroidota</taxon>
        <taxon>Sphingobacteriia</taxon>
        <taxon>Sphingobacteriales</taxon>
        <taxon>Sphingobacteriaceae</taxon>
        <taxon>Sphingobacterium</taxon>
    </lineage>
</organism>
<gene>
    <name evidence="2" type="ORF">SAMN05421877_107109</name>
</gene>
<evidence type="ECO:0000256" key="1">
    <source>
        <dbReference type="SAM" id="MobiDB-lite"/>
    </source>
</evidence>